<dbReference type="AlphaFoldDB" id="W6RYU4"/>
<sequence>MKKIKSICIFTVLLIMVFSNTFFVMADDTGYYIKNYNVDVVVNDKRQCIVTETIDVYFNEKRHGIKRDIPIVSSIEDFAFSEIFFYKVSPGNTKTFMWCIIQIYGKLLGVIY</sequence>
<dbReference type="STRING" id="1216932.CM240_2704"/>
<dbReference type="PATRIC" id="fig|1216932.3.peg.2666"/>
<evidence type="ECO:0000313" key="3">
    <source>
        <dbReference type="Proteomes" id="UP000019426"/>
    </source>
</evidence>
<evidence type="ECO:0008006" key="4">
    <source>
        <dbReference type="Google" id="ProtNLM"/>
    </source>
</evidence>
<evidence type="ECO:0000313" key="2">
    <source>
        <dbReference type="EMBL" id="CDM69821.1"/>
    </source>
</evidence>
<dbReference type="Proteomes" id="UP000019426">
    <property type="component" value="Chromosome M2/40_rep2"/>
</dbReference>
<protein>
    <recommendedName>
        <fullName evidence="4">Secreted protein</fullName>
    </recommendedName>
</protein>
<evidence type="ECO:0000256" key="1">
    <source>
        <dbReference type="SAM" id="SignalP"/>
    </source>
</evidence>
<feature type="signal peptide" evidence="1">
    <location>
        <begin position="1"/>
        <end position="26"/>
    </location>
</feature>
<keyword evidence="3" id="KW-1185">Reference proteome</keyword>
<gene>
    <name evidence="2" type="ORF">CM240_2704</name>
</gene>
<dbReference type="KEGG" id="clt:CM240_2704"/>
<accession>W6RYU4</accession>
<feature type="chain" id="PRO_5004880891" description="Secreted protein" evidence="1">
    <location>
        <begin position="27"/>
        <end position="112"/>
    </location>
</feature>
<proteinExistence type="predicted"/>
<organism evidence="2 3">
    <name type="scientific">Clostridium bornimense</name>
    <dbReference type="NCBI Taxonomy" id="1216932"/>
    <lineage>
        <taxon>Bacteria</taxon>
        <taxon>Bacillati</taxon>
        <taxon>Bacillota</taxon>
        <taxon>Clostridia</taxon>
        <taxon>Eubacteriales</taxon>
        <taxon>Clostridiaceae</taxon>
        <taxon>Clostridium</taxon>
    </lineage>
</organism>
<keyword evidence="1" id="KW-0732">Signal</keyword>
<reference evidence="2 3" key="1">
    <citation type="submission" date="2013-11" db="EMBL/GenBank/DDBJ databases">
        <title>Complete genome sequence of Clostridum sp. M2/40.</title>
        <authorList>
            <person name="Wibberg D."/>
            <person name="Puehler A."/>
            <person name="Schlueter A."/>
        </authorList>
    </citation>
    <scope>NUCLEOTIDE SEQUENCE [LARGE SCALE GENOMIC DNA]</scope>
    <source>
        <strain evidence="3">M2/40</strain>
    </source>
</reference>
<dbReference type="EMBL" id="HG917869">
    <property type="protein sequence ID" value="CDM69821.1"/>
    <property type="molecule type" value="Genomic_DNA"/>
</dbReference>
<name>W6RYU4_9CLOT</name>
<dbReference type="HOGENOM" id="CLU_2141505_0_0_9"/>
<dbReference type="RefSeq" id="WP_044040007.1">
    <property type="nucleotide sequence ID" value="NZ_HG917869.1"/>
</dbReference>